<feature type="domain" description="DUF5631" evidence="1">
    <location>
        <begin position="1"/>
        <end position="24"/>
    </location>
</feature>
<sequence>MAATEGIATGDRTSANYHFAWFQVLSAHRRAGSAPNPDRVTVGTRRPAQLRPGVVSHDRSATRGHELTLVAGGRDTGTVTGRAVGRS</sequence>
<dbReference type="PATRIC" id="fig|1299334.3.peg.2849"/>
<proteinExistence type="predicted"/>
<dbReference type="InterPro" id="IPR040833">
    <property type="entry name" value="DUF5631"/>
</dbReference>
<reference evidence="2" key="1">
    <citation type="submission" date="2014-01" db="EMBL/GenBank/DDBJ databases">
        <authorList>
            <person name="Brown-Elliot B."/>
            <person name="Wallace R."/>
            <person name="Lenaerts A."/>
            <person name="Ordway D."/>
            <person name="DeGroote M.A."/>
            <person name="Parker T."/>
            <person name="Sizemore C."/>
            <person name="Tallon L.J."/>
            <person name="Sadzewicz L.K."/>
            <person name="Sengamalay N."/>
            <person name="Fraser C.M."/>
            <person name="Hine E."/>
            <person name="Shefchek K.A."/>
            <person name="Das S.P."/>
            <person name="Tettelin H."/>
        </authorList>
    </citation>
    <scope>NUCLEOTIDE SEQUENCE [LARGE SCALE GENOMIC DNA]</scope>
    <source>
        <strain evidence="2">4042</strain>
    </source>
</reference>
<name>X8CLJ0_MYCXE</name>
<organism evidence="2">
    <name type="scientific">Mycobacterium xenopi 4042</name>
    <dbReference type="NCBI Taxonomy" id="1299334"/>
    <lineage>
        <taxon>Bacteria</taxon>
        <taxon>Bacillati</taxon>
        <taxon>Actinomycetota</taxon>
        <taxon>Actinomycetes</taxon>
        <taxon>Mycobacteriales</taxon>
        <taxon>Mycobacteriaceae</taxon>
        <taxon>Mycobacterium</taxon>
    </lineage>
</organism>
<dbReference type="AlphaFoldDB" id="X8CLJ0"/>
<evidence type="ECO:0000313" key="2">
    <source>
        <dbReference type="EMBL" id="EUA56701.1"/>
    </source>
</evidence>
<evidence type="ECO:0000259" key="1">
    <source>
        <dbReference type="Pfam" id="PF18645"/>
    </source>
</evidence>
<comment type="caution">
    <text evidence="2">The sequence shown here is derived from an EMBL/GenBank/DDBJ whole genome shotgun (WGS) entry which is preliminary data.</text>
</comment>
<accession>X8CLJ0</accession>
<gene>
    <name evidence="2" type="ORF">I553_8755</name>
</gene>
<protein>
    <recommendedName>
        <fullName evidence="1">DUF5631 domain-containing protein</fullName>
    </recommendedName>
</protein>
<dbReference type="Pfam" id="PF18645">
    <property type="entry name" value="DUF5631"/>
    <property type="match status" value="1"/>
</dbReference>
<dbReference type="EMBL" id="JAOB01000029">
    <property type="protein sequence ID" value="EUA56701.1"/>
    <property type="molecule type" value="Genomic_DNA"/>
</dbReference>